<keyword evidence="1" id="KW-0472">Membrane</keyword>
<keyword evidence="1" id="KW-0812">Transmembrane</keyword>
<dbReference type="AlphaFoldDB" id="A0A5N7BNM2"/>
<keyword evidence="1" id="KW-1133">Transmembrane helix</keyword>
<evidence type="ECO:0000256" key="1">
    <source>
        <dbReference type="SAM" id="Phobius"/>
    </source>
</evidence>
<evidence type="ECO:0000313" key="3">
    <source>
        <dbReference type="Proteomes" id="UP000326198"/>
    </source>
</evidence>
<sequence length="99" mass="11450">MLFDSVFNRIIPAHKIVENIMSGNRVFSTFFLNVVCLIVCCFVSFAISQDCVIQGIVLPCRQMTSVNPHQIMKEYLYKIFRQHAQYHAGTSHIVLNEER</sequence>
<proteinExistence type="predicted"/>
<name>A0A5N7BNM2_9EURO</name>
<evidence type="ECO:0000313" key="2">
    <source>
        <dbReference type="EMBL" id="KAE8383424.1"/>
    </source>
</evidence>
<reference evidence="2 3" key="1">
    <citation type="submission" date="2019-04" db="EMBL/GenBank/DDBJ databases">
        <title>Friends and foes A comparative genomics studyof 23 Aspergillus species from section Flavi.</title>
        <authorList>
            <consortium name="DOE Joint Genome Institute"/>
            <person name="Kjaerbolling I."/>
            <person name="Vesth T."/>
            <person name="Frisvad J.C."/>
            <person name="Nybo J.L."/>
            <person name="Theobald S."/>
            <person name="Kildgaard S."/>
            <person name="Isbrandt T."/>
            <person name="Kuo A."/>
            <person name="Sato A."/>
            <person name="Lyhne E.K."/>
            <person name="Kogle M.E."/>
            <person name="Wiebenga A."/>
            <person name="Kun R.S."/>
            <person name="Lubbers R.J."/>
            <person name="Makela M.R."/>
            <person name="Barry K."/>
            <person name="Chovatia M."/>
            <person name="Clum A."/>
            <person name="Daum C."/>
            <person name="Haridas S."/>
            <person name="He G."/>
            <person name="LaButti K."/>
            <person name="Lipzen A."/>
            <person name="Mondo S."/>
            <person name="Riley R."/>
            <person name="Salamov A."/>
            <person name="Simmons B.A."/>
            <person name="Magnuson J.K."/>
            <person name="Henrissat B."/>
            <person name="Mortensen U.H."/>
            <person name="Larsen T.O."/>
            <person name="Devries R.P."/>
            <person name="Grigoriev I.V."/>
            <person name="Machida M."/>
            <person name="Baker S.E."/>
            <person name="Andersen M.R."/>
        </authorList>
    </citation>
    <scope>NUCLEOTIDE SEQUENCE [LARGE SCALE GENOMIC DNA]</scope>
    <source>
        <strain evidence="2 3">IBT 29228</strain>
    </source>
</reference>
<organism evidence="2 3">
    <name type="scientific">Aspergillus bertholletiae</name>
    <dbReference type="NCBI Taxonomy" id="1226010"/>
    <lineage>
        <taxon>Eukaryota</taxon>
        <taxon>Fungi</taxon>
        <taxon>Dikarya</taxon>
        <taxon>Ascomycota</taxon>
        <taxon>Pezizomycotina</taxon>
        <taxon>Eurotiomycetes</taxon>
        <taxon>Eurotiomycetidae</taxon>
        <taxon>Eurotiales</taxon>
        <taxon>Aspergillaceae</taxon>
        <taxon>Aspergillus</taxon>
        <taxon>Aspergillus subgen. Circumdati</taxon>
    </lineage>
</organism>
<feature type="transmembrane region" description="Helical" evidence="1">
    <location>
        <begin position="26"/>
        <end position="47"/>
    </location>
</feature>
<gene>
    <name evidence="2" type="ORF">BDV26DRAFT_139040</name>
</gene>
<dbReference type="EMBL" id="ML736155">
    <property type="protein sequence ID" value="KAE8383424.1"/>
    <property type="molecule type" value="Genomic_DNA"/>
</dbReference>
<protein>
    <submittedName>
        <fullName evidence="2">Uncharacterized protein</fullName>
    </submittedName>
</protein>
<accession>A0A5N7BNM2</accession>
<dbReference type="Proteomes" id="UP000326198">
    <property type="component" value="Unassembled WGS sequence"/>
</dbReference>
<keyword evidence="3" id="KW-1185">Reference proteome</keyword>